<proteinExistence type="predicted"/>
<dbReference type="InterPro" id="IPR007658">
    <property type="entry name" value="DUF594"/>
</dbReference>
<dbReference type="EMBL" id="LR862139">
    <property type="protein sequence ID" value="CAD1819121.1"/>
    <property type="molecule type" value="Genomic_DNA"/>
</dbReference>
<keyword evidence="1" id="KW-0812">Transmembrane</keyword>
<name>A0A6V7NKK2_ANACO</name>
<organism evidence="3">
    <name type="scientific">Ananas comosus var. bracteatus</name>
    <name type="common">red pineapple</name>
    <dbReference type="NCBI Taxonomy" id="296719"/>
    <lineage>
        <taxon>Eukaryota</taxon>
        <taxon>Viridiplantae</taxon>
        <taxon>Streptophyta</taxon>
        <taxon>Embryophyta</taxon>
        <taxon>Tracheophyta</taxon>
        <taxon>Spermatophyta</taxon>
        <taxon>Magnoliopsida</taxon>
        <taxon>Liliopsida</taxon>
        <taxon>Poales</taxon>
        <taxon>Bromeliaceae</taxon>
        <taxon>Bromelioideae</taxon>
        <taxon>Ananas</taxon>
    </lineage>
</organism>
<accession>A0A6V7NKK2</accession>
<feature type="domain" description="DUF4220" evidence="2">
    <location>
        <begin position="83"/>
        <end position="457"/>
    </location>
</feature>
<sequence length="738" mass="83863">MSASSPAPSSTDDTKVGVIFEIAVIGIAASLLLGFLVAATKHKLWHRSGTLKCFLDFVSDILYSGLDNLALLMQVLYAKSSSIIWTVLLYATYGCFYSVLGYSLYGHKKKKAMLTHEKQQLQNNVGLLVLLLLVTDYGSKISKILFAIWGLSMLKIIGRIFSFRAAEKSYGTANTKLVALYMKHEHKQGAPFDPSKMEGYKYLVIGEEQQAEPEPPSYEPKLRNDAAVTTVEDVWRCNGKLFKGSSRGRYRDMCLSFALFKLIKRRFVGPTIDQLLEKFKLSENDVLILYVFNRFDGYPQVEDESKSRALVRDGLLSEDDDGKRAFKVIKSELGFLRDLFHTKYPVASNPWILICNFVLFATIAMALWIAMTVDRRTNAEHPITKVLVSLLILAEMWEFISYLFSDWGKVILICKYVKNCGPAFDRYHVDKILRVILWRNLSCRSLYEKLEQFSLLNSLKSCCTCSRCCYLLACRLPGTSRKLNQRLRKEKPIRLKAEVKKAIFLSLKKLLASESVVLTNGITTLAELGHDKQLGWACGVGDHAHADEHTHMHTIMIWHIATAFCEMKLPPKNKKGEGPCREIESRAAVAISLSKYCAYLVVFAPQFLPIHSHSSKIMFKQMFDEACTACSGRICRKITYDNMVKIKFKDSDATIISKGVKLGKQLMNLVKEDAKRWELLERFWAELILFLAPSEHAMAHASKLEEGGEFITQLWALLYHARVEKRFLEKKEHAGEHV</sequence>
<dbReference type="InterPro" id="IPR025315">
    <property type="entry name" value="DUF4220"/>
</dbReference>
<dbReference type="AlphaFoldDB" id="A0A6V7NKK2"/>
<keyword evidence="1" id="KW-0472">Membrane</keyword>
<evidence type="ECO:0000313" key="3">
    <source>
        <dbReference type="EMBL" id="CAD1819121.1"/>
    </source>
</evidence>
<feature type="transmembrane region" description="Helical" evidence="1">
    <location>
        <begin position="351"/>
        <end position="371"/>
    </location>
</feature>
<feature type="transmembrane region" description="Helical" evidence="1">
    <location>
        <begin position="83"/>
        <end position="105"/>
    </location>
</feature>
<dbReference type="PANTHER" id="PTHR31325">
    <property type="entry name" value="OS01G0798800 PROTEIN-RELATED"/>
    <property type="match status" value="1"/>
</dbReference>
<feature type="transmembrane region" description="Helical" evidence="1">
    <location>
        <begin position="16"/>
        <end position="39"/>
    </location>
</feature>
<gene>
    <name evidence="3" type="ORF">CB5_LOCUS2332</name>
</gene>
<protein>
    <recommendedName>
        <fullName evidence="2">DUF4220 domain-containing protein</fullName>
    </recommendedName>
</protein>
<evidence type="ECO:0000256" key="1">
    <source>
        <dbReference type="SAM" id="Phobius"/>
    </source>
</evidence>
<dbReference type="Pfam" id="PF04578">
    <property type="entry name" value="DUF594"/>
    <property type="match status" value="1"/>
</dbReference>
<dbReference type="Pfam" id="PF13968">
    <property type="entry name" value="DUF4220"/>
    <property type="match status" value="1"/>
</dbReference>
<evidence type="ECO:0000259" key="2">
    <source>
        <dbReference type="Pfam" id="PF13968"/>
    </source>
</evidence>
<keyword evidence="1" id="KW-1133">Transmembrane helix</keyword>
<reference evidence="3" key="1">
    <citation type="submission" date="2020-07" db="EMBL/GenBank/DDBJ databases">
        <authorList>
            <person name="Lin J."/>
        </authorList>
    </citation>
    <scope>NUCLEOTIDE SEQUENCE</scope>
</reference>